<dbReference type="PANTHER" id="PTHR22761:SF18">
    <property type="entry name" value="SORTING PROTEIN SNF7 FAMILY PROTEIN, PUTATIVE (AFU_ORTHOLOGUE AFUA_2G16692)-RELATED"/>
    <property type="match status" value="1"/>
</dbReference>
<feature type="coiled-coil region" evidence="1">
    <location>
        <begin position="273"/>
        <end position="333"/>
    </location>
</feature>
<evidence type="ECO:0000256" key="1">
    <source>
        <dbReference type="SAM" id="Coils"/>
    </source>
</evidence>
<dbReference type="PANTHER" id="PTHR22761">
    <property type="entry name" value="CHARGED MULTIVESICULAR BODY PROTEIN"/>
    <property type="match status" value="1"/>
</dbReference>
<evidence type="ECO:0008006" key="5">
    <source>
        <dbReference type="Google" id="ProtNLM"/>
    </source>
</evidence>
<dbReference type="EMBL" id="PVWQ01000006">
    <property type="protein sequence ID" value="RDW79195.1"/>
    <property type="molecule type" value="Genomic_DNA"/>
</dbReference>
<keyword evidence="4" id="KW-1185">Reference proteome</keyword>
<dbReference type="GO" id="GO:0032511">
    <property type="term" value="P:late endosome to vacuole transport via multivesicular body sorting pathway"/>
    <property type="evidence" value="ECO:0007669"/>
    <property type="project" value="TreeGrafter"/>
</dbReference>
<dbReference type="GO" id="GO:0006900">
    <property type="term" value="P:vesicle budding from membrane"/>
    <property type="evidence" value="ECO:0007669"/>
    <property type="project" value="TreeGrafter"/>
</dbReference>
<evidence type="ECO:0000313" key="4">
    <source>
        <dbReference type="Proteomes" id="UP000256690"/>
    </source>
</evidence>
<name>A0A3D8RYT3_9EURO</name>
<dbReference type="GO" id="GO:0000815">
    <property type="term" value="C:ESCRT III complex"/>
    <property type="evidence" value="ECO:0007669"/>
    <property type="project" value="TreeGrafter"/>
</dbReference>
<evidence type="ECO:0000313" key="3">
    <source>
        <dbReference type="EMBL" id="RDW79195.1"/>
    </source>
</evidence>
<dbReference type="STRING" id="1810919.A0A3D8RYT3"/>
<keyword evidence="1" id="KW-0175">Coiled coil</keyword>
<dbReference type="InterPro" id="IPR005024">
    <property type="entry name" value="Snf7_fam"/>
</dbReference>
<dbReference type="OrthoDB" id="10250120at2759"/>
<feature type="compositionally biased region" description="Basic and acidic residues" evidence="2">
    <location>
        <begin position="412"/>
        <end position="431"/>
    </location>
</feature>
<organism evidence="3 4">
    <name type="scientific">Aspergillus mulundensis</name>
    <dbReference type="NCBI Taxonomy" id="1810919"/>
    <lineage>
        <taxon>Eukaryota</taxon>
        <taxon>Fungi</taxon>
        <taxon>Dikarya</taxon>
        <taxon>Ascomycota</taxon>
        <taxon>Pezizomycotina</taxon>
        <taxon>Eurotiomycetes</taxon>
        <taxon>Eurotiomycetidae</taxon>
        <taxon>Eurotiales</taxon>
        <taxon>Aspergillaceae</taxon>
        <taxon>Aspergillus</taxon>
        <taxon>Aspergillus subgen. Nidulantes</taxon>
    </lineage>
</organism>
<protein>
    <recommendedName>
        <fullName evidence="5">SNF7 family protein</fullName>
    </recommendedName>
</protein>
<accession>A0A3D8RYT3</accession>
<sequence length="473" mass="52342">MSELLNFILSQESFRKNRLPSLYSDFSVQKKTNPDGYHVNVSAWEQALTKAARNGYISSHTLSRSAGDGSTQQRKANHLTLRADEGLLRDLESPEFGRPVALGAVLEDAMWNRTMVPVQLYKASAASLRKPQWGLIDTTALSPWNVMTWGLKQIRGVVVGSGPDAPRLQNQELVLVGNLQEAGEKLVKQVLGASPSKTDLIYSKESFVESFGTVLDDNSELSDIDLDVLLLYLSRDKGAIAYDGKTIKFRPTNDSPREITEQDTAIASIKSLTSTMTRQVESLEKKIAELNETAKAALSKKNRVSALAAVRSKKLAEHNLQQRLDTLAQLEQTQLKIEQASDQIEYVRVMETSTGALRGLNAQLGDVSRVEDVVYELREEMSKVDEIGNIIGEAGPQIDEGEIDDELEELESQEREAKEEQEAEKTRKQLAELDNLGLETKGAVRKAPLGQNVESALEDSIEKLSQMSVEENA</sequence>
<comment type="caution">
    <text evidence="3">The sequence shown here is derived from an EMBL/GenBank/DDBJ whole genome shotgun (WGS) entry which is preliminary data.</text>
</comment>
<evidence type="ECO:0000256" key="2">
    <source>
        <dbReference type="SAM" id="MobiDB-lite"/>
    </source>
</evidence>
<dbReference type="GO" id="GO:0005771">
    <property type="term" value="C:multivesicular body"/>
    <property type="evidence" value="ECO:0007669"/>
    <property type="project" value="TreeGrafter"/>
</dbReference>
<dbReference type="AlphaFoldDB" id="A0A3D8RYT3"/>
<dbReference type="Pfam" id="PF03357">
    <property type="entry name" value="Snf7"/>
    <property type="match status" value="1"/>
</dbReference>
<dbReference type="Gene3D" id="6.10.140.1230">
    <property type="match status" value="1"/>
</dbReference>
<dbReference type="Proteomes" id="UP000256690">
    <property type="component" value="Unassembled WGS sequence"/>
</dbReference>
<proteinExistence type="predicted"/>
<dbReference type="GeneID" id="38116417"/>
<reference evidence="3 4" key="1">
    <citation type="journal article" date="2018" name="IMA Fungus">
        <title>IMA Genome-F 9: Draft genome sequence of Annulohypoxylon stygium, Aspergillus mulundensis, Berkeleyomyces basicola (syn. Thielaviopsis basicola), Ceratocystis smalleyi, two Cercospora beticola strains, Coleophoma cylindrospora, Fusarium fracticaudum, Phialophora cf. hyalina, and Morchella septimelata.</title>
        <authorList>
            <person name="Wingfield B.D."/>
            <person name="Bills G.F."/>
            <person name="Dong Y."/>
            <person name="Huang W."/>
            <person name="Nel W.J."/>
            <person name="Swalarsk-Parry B.S."/>
            <person name="Vaghefi N."/>
            <person name="Wilken P.M."/>
            <person name="An Z."/>
            <person name="de Beer Z.W."/>
            <person name="De Vos L."/>
            <person name="Chen L."/>
            <person name="Duong T.A."/>
            <person name="Gao Y."/>
            <person name="Hammerbacher A."/>
            <person name="Kikkert J.R."/>
            <person name="Li Y."/>
            <person name="Li H."/>
            <person name="Li K."/>
            <person name="Li Q."/>
            <person name="Liu X."/>
            <person name="Ma X."/>
            <person name="Naidoo K."/>
            <person name="Pethybridge S.J."/>
            <person name="Sun J."/>
            <person name="Steenkamp E.T."/>
            <person name="van der Nest M.A."/>
            <person name="van Wyk S."/>
            <person name="Wingfield M.J."/>
            <person name="Xiong C."/>
            <person name="Yue Q."/>
            <person name="Zhang X."/>
        </authorList>
    </citation>
    <scope>NUCLEOTIDE SEQUENCE [LARGE SCALE GENOMIC DNA]</scope>
    <source>
        <strain evidence="3 4">DSM 5745</strain>
    </source>
</reference>
<dbReference type="GO" id="GO:0009898">
    <property type="term" value="C:cytoplasmic side of plasma membrane"/>
    <property type="evidence" value="ECO:0007669"/>
    <property type="project" value="TreeGrafter"/>
</dbReference>
<feature type="region of interest" description="Disordered" evidence="2">
    <location>
        <begin position="410"/>
        <end position="434"/>
    </location>
</feature>
<gene>
    <name evidence="3" type="ORF">DSM5745_06047</name>
</gene>
<dbReference type="RefSeq" id="XP_026603895.1">
    <property type="nucleotide sequence ID" value="XM_026748063.1"/>
</dbReference>